<accession>A0A9X9Q707</accession>
<proteinExistence type="predicted"/>
<feature type="region of interest" description="Disordered" evidence="1">
    <location>
        <begin position="45"/>
        <end position="67"/>
    </location>
</feature>
<evidence type="ECO:0000313" key="2">
    <source>
        <dbReference type="EMBL" id="VCX37114.1"/>
    </source>
</evidence>
<gene>
    <name evidence="2" type="ORF">BN2614_LOCUS1</name>
</gene>
<organism evidence="2 3">
    <name type="scientific">Gulo gulo</name>
    <name type="common">Wolverine</name>
    <name type="synonym">Gluton</name>
    <dbReference type="NCBI Taxonomy" id="48420"/>
    <lineage>
        <taxon>Eukaryota</taxon>
        <taxon>Metazoa</taxon>
        <taxon>Chordata</taxon>
        <taxon>Craniata</taxon>
        <taxon>Vertebrata</taxon>
        <taxon>Euteleostomi</taxon>
        <taxon>Mammalia</taxon>
        <taxon>Eutheria</taxon>
        <taxon>Laurasiatheria</taxon>
        <taxon>Carnivora</taxon>
        <taxon>Caniformia</taxon>
        <taxon>Musteloidea</taxon>
        <taxon>Mustelidae</taxon>
        <taxon>Guloninae</taxon>
        <taxon>Gulo</taxon>
    </lineage>
</organism>
<protein>
    <submittedName>
        <fullName evidence="2">Uncharacterized protein</fullName>
    </submittedName>
</protein>
<keyword evidence="3" id="KW-1185">Reference proteome</keyword>
<evidence type="ECO:0000256" key="1">
    <source>
        <dbReference type="SAM" id="MobiDB-lite"/>
    </source>
</evidence>
<reference evidence="2 3" key="1">
    <citation type="submission" date="2018-10" db="EMBL/GenBank/DDBJ databases">
        <authorList>
            <person name="Ekblom R."/>
            <person name="Jareborg N."/>
        </authorList>
    </citation>
    <scope>NUCLEOTIDE SEQUENCE [LARGE SCALE GENOMIC DNA]</scope>
    <source>
        <tissue evidence="2">Muscle</tissue>
    </source>
</reference>
<dbReference type="EMBL" id="CYRY02043027">
    <property type="protein sequence ID" value="VCX37114.1"/>
    <property type="molecule type" value="Genomic_DNA"/>
</dbReference>
<feature type="region of interest" description="Disordered" evidence="1">
    <location>
        <begin position="84"/>
        <end position="123"/>
    </location>
</feature>
<feature type="compositionally biased region" description="Low complexity" evidence="1">
    <location>
        <begin position="54"/>
        <end position="65"/>
    </location>
</feature>
<evidence type="ECO:0000313" key="3">
    <source>
        <dbReference type="Proteomes" id="UP000269945"/>
    </source>
</evidence>
<comment type="caution">
    <text evidence="2">The sequence shown here is derived from an EMBL/GenBank/DDBJ whole genome shotgun (WGS) entry which is preliminary data.</text>
</comment>
<name>A0A9X9Q707_GULGU</name>
<dbReference type="AlphaFoldDB" id="A0A9X9Q707"/>
<sequence>MEMSVLSSNQHLWINPRKGQVEGMQGRSCEGQKAQILRSLSWKVGPHARAHTDSSAPASTGAAPSWEATLSQELRSGFLCLLRPSHRKRENPKGEPTWEASKTVGGASPRNPSFGESLFVSSL</sequence>
<dbReference type="Proteomes" id="UP000269945">
    <property type="component" value="Unassembled WGS sequence"/>
</dbReference>